<evidence type="ECO:0000313" key="2">
    <source>
        <dbReference type="Proteomes" id="UP000183832"/>
    </source>
</evidence>
<dbReference type="EMBL" id="CVRI01000058">
    <property type="protein sequence ID" value="CRL02591.1"/>
    <property type="molecule type" value="Genomic_DNA"/>
</dbReference>
<evidence type="ECO:0000313" key="1">
    <source>
        <dbReference type="EMBL" id="CRL02591.1"/>
    </source>
</evidence>
<protein>
    <submittedName>
        <fullName evidence="1">CLUMA_CG016023, isoform A</fullName>
    </submittedName>
</protein>
<reference evidence="1 2" key="1">
    <citation type="submission" date="2015-04" db="EMBL/GenBank/DDBJ databases">
        <authorList>
            <person name="Syromyatnikov M.Y."/>
            <person name="Popov V.N."/>
        </authorList>
    </citation>
    <scope>NUCLEOTIDE SEQUENCE [LARGE SCALE GENOMIC DNA]</scope>
</reference>
<keyword evidence="2" id="KW-1185">Reference proteome</keyword>
<organism evidence="1 2">
    <name type="scientific">Clunio marinus</name>
    <dbReference type="NCBI Taxonomy" id="568069"/>
    <lineage>
        <taxon>Eukaryota</taxon>
        <taxon>Metazoa</taxon>
        <taxon>Ecdysozoa</taxon>
        <taxon>Arthropoda</taxon>
        <taxon>Hexapoda</taxon>
        <taxon>Insecta</taxon>
        <taxon>Pterygota</taxon>
        <taxon>Neoptera</taxon>
        <taxon>Endopterygota</taxon>
        <taxon>Diptera</taxon>
        <taxon>Nematocera</taxon>
        <taxon>Chironomoidea</taxon>
        <taxon>Chironomidae</taxon>
        <taxon>Clunio</taxon>
    </lineage>
</organism>
<sequence>MFLWWISRSREQSLHEKELSLSSLPQDFFLNSSTRHEQFILLFISCSRDREISHVHQTTPHNLNTIPILNVVEYYSQAGVE</sequence>
<accession>A0A1J1IQT6</accession>
<dbReference type="AlphaFoldDB" id="A0A1J1IQT6"/>
<proteinExistence type="predicted"/>
<gene>
    <name evidence="1" type="ORF">CLUMA_CG016023</name>
</gene>
<name>A0A1J1IQT6_9DIPT</name>
<dbReference type="Proteomes" id="UP000183832">
    <property type="component" value="Unassembled WGS sequence"/>
</dbReference>